<evidence type="ECO:0000313" key="3">
    <source>
        <dbReference type="Proteomes" id="UP000315010"/>
    </source>
</evidence>
<protein>
    <submittedName>
        <fullName evidence="2">Uncharacterized protein</fullName>
    </submittedName>
</protein>
<reference evidence="2 3" key="1">
    <citation type="submission" date="2019-02" db="EMBL/GenBank/DDBJ databases">
        <title>Deep-cultivation of Planctomycetes and their phenomic and genomic characterization uncovers novel biology.</title>
        <authorList>
            <person name="Wiegand S."/>
            <person name="Jogler M."/>
            <person name="Boedeker C."/>
            <person name="Pinto D."/>
            <person name="Vollmers J."/>
            <person name="Rivas-Marin E."/>
            <person name="Kohn T."/>
            <person name="Peeters S.H."/>
            <person name="Heuer A."/>
            <person name="Rast P."/>
            <person name="Oberbeckmann S."/>
            <person name="Bunk B."/>
            <person name="Jeske O."/>
            <person name="Meyerdierks A."/>
            <person name="Storesund J.E."/>
            <person name="Kallscheuer N."/>
            <person name="Luecker S."/>
            <person name="Lage O.M."/>
            <person name="Pohl T."/>
            <person name="Merkel B.J."/>
            <person name="Hornburger P."/>
            <person name="Mueller R.-W."/>
            <person name="Bruemmer F."/>
            <person name="Labrenz M."/>
            <person name="Spormann A.M."/>
            <person name="Op Den Camp H."/>
            <person name="Overmann J."/>
            <person name="Amann R."/>
            <person name="Jetten M.S.M."/>
            <person name="Mascher T."/>
            <person name="Medema M.H."/>
            <person name="Devos D.P."/>
            <person name="Kaster A.-K."/>
            <person name="Ovreas L."/>
            <person name="Rohde M."/>
            <person name="Galperin M.Y."/>
            <person name="Jogler C."/>
        </authorList>
    </citation>
    <scope>NUCLEOTIDE SEQUENCE [LARGE SCALE GENOMIC DNA]</scope>
    <source>
        <strain evidence="2 3">CA13</strain>
    </source>
</reference>
<dbReference type="RefSeq" id="WP_146394764.1">
    <property type="nucleotide sequence ID" value="NZ_SJPJ01000001.1"/>
</dbReference>
<evidence type="ECO:0000313" key="2">
    <source>
        <dbReference type="EMBL" id="TWT79583.1"/>
    </source>
</evidence>
<dbReference type="EMBL" id="SJPJ01000001">
    <property type="protein sequence ID" value="TWT79583.1"/>
    <property type="molecule type" value="Genomic_DNA"/>
</dbReference>
<keyword evidence="1" id="KW-0732">Signal</keyword>
<accession>A0A5C5YYM4</accession>
<name>A0A5C5YYM4_9BACT</name>
<dbReference type="AlphaFoldDB" id="A0A5C5YYM4"/>
<organism evidence="2 3">
    <name type="scientific">Novipirellula herctigrandis</name>
    <dbReference type="NCBI Taxonomy" id="2527986"/>
    <lineage>
        <taxon>Bacteria</taxon>
        <taxon>Pseudomonadati</taxon>
        <taxon>Planctomycetota</taxon>
        <taxon>Planctomycetia</taxon>
        <taxon>Pirellulales</taxon>
        <taxon>Pirellulaceae</taxon>
        <taxon>Novipirellula</taxon>
    </lineage>
</organism>
<sequence precursor="true">MKISILNLFVACGLALSVAGQSSAAEPGWSPVVVATGAYRQQIKSTPIENRPYRPGHFYGNTVRRRYHRGTAMPTPADIAAPLMAAPQYNAPQYNAPQYNALQYNARKYVVPSYTRPVYPYSNSFYRGY</sequence>
<keyword evidence="3" id="KW-1185">Reference proteome</keyword>
<dbReference type="Proteomes" id="UP000315010">
    <property type="component" value="Unassembled WGS sequence"/>
</dbReference>
<dbReference type="OrthoDB" id="285306at2"/>
<feature type="signal peptide" evidence="1">
    <location>
        <begin position="1"/>
        <end position="24"/>
    </location>
</feature>
<proteinExistence type="predicted"/>
<comment type="caution">
    <text evidence="2">The sequence shown here is derived from an EMBL/GenBank/DDBJ whole genome shotgun (WGS) entry which is preliminary data.</text>
</comment>
<gene>
    <name evidence="2" type="ORF">CA13_09870</name>
</gene>
<feature type="chain" id="PRO_5022989002" evidence="1">
    <location>
        <begin position="25"/>
        <end position="129"/>
    </location>
</feature>
<evidence type="ECO:0000256" key="1">
    <source>
        <dbReference type="SAM" id="SignalP"/>
    </source>
</evidence>